<keyword evidence="3 5" id="KW-0408">Iron</keyword>
<feature type="binding site" evidence="4">
    <location>
        <position position="19"/>
    </location>
    <ligand>
        <name>heme b</name>
        <dbReference type="ChEBI" id="CHEBI:60344"/>
    </ligand>
</feature>
<dbReference type="GO" id="GO:0046872">
    <property type="term" value="F:metal ion binding"/>
    <property type="evidence" value="ECO:0007669"/>
    <property type="project" value="UniProtKB-KW"/>
</dbReference>
<dbReference type="GO" id="GO:0006979">
    <property type="term" value="P:response to oxidative stress"/>
    <property type="evidence" value="ECO:0007669"/>
    <property type="project" value="TreeGrafter"/>
</dbReference>
<dbReference type="AlphaFoldDB" id="A0A7I9UZD3"/>
<dbReference type="GO" id="GO:0004392">
    <property type="term" value="F:heme oxygenase (decyclizing) activity"/>
    <property type="evidence" value="ECO:0007669"/>
    <property type="project" value="InterPro"/>
</dbReference>
<dbReference type="SUPFAM" id="SSF48613">
    <property type="entry name" value="Heme oxygenase-like"/>
    <property type="match status" value="1"/>
</dbReference>
<evidence type="ECO:0000256" key="2">
    <source>
        <dbReference type="ARBA" id="ARBA00022723"/>
    </source>
</evidence>
<evidence type="ECO:0000256" key="3">
    <source>
        <dbReference type="ARBA" id="ARBA00023004"/>
    </source>
</evidence>
<dbReference type="Proteomes" id="UP000444980">
    <property type="component" value="Unassembled WGS sequence"/>
</dbReference>
<evidence type="ECO:0000256" key="4">
    <source>
        <dbReference type="PIRSR" id="PIRSR000343-1"/>
    </source>
</evidence>
<protein>
    <submittedName>
        <fullName evidence="6">Heme oxygenase</fullName>
    </submittedName>
</protein>
<gene>
    <name evidence="6" type="ORF">nbrc107697_25830</name>
</gene>
<dbReference type="PANTHER" id="PTHR10720:SF0">
    <property type="entry name" value="HEME OXYGENASE"/>
    <property type="match status" value="1"/>
</dbReference>
<dbReference type="InterPro" id="IPR016053">
    <property type="entry name" value="Haem_Oase-like"/>
</dbReference>
<dbReference type="PRINTS" id="PR00088">
    <property type="entry name" value="HAEMOXYGNASE"/>
</dbReference>
<accession>A0A7I9UZD3</accession>
<evidence type="ECO:0000256" key="5">
    <source>
        <dbReference type="PIRSR" id="PIRSR000343-2"/>
    </source>
</evidence>
<evidence type="ECO:0000313" key="7">
    <source>
        <dbReference type="Proteomes" id="UP000444980"/>
    </source>
</evidence>
<dbReference type="RefSeq" id="WP_186343384.1">
    <property type="nucleotide sequence ID" value="NZ_BJOU01000002.1"/>
</dbReference>
<feature type="binding site" description="axial binding residue" evidence="5">
    <location>
        <position position="26"/>
    </location>
    <ligand>
        <name>heme b</name>
        <dbReference type="ChEBI" id="CHEBI:60344"/>
    </ligand>
    <ligandPart>
        <name>Fe</name>
        <dbReference type="ChEBI" id="CHEBI:18248"/>
    </ligandPart>
</feature>
<feature type="binding site" evidence="4">
    <location>
        <position position="131"/>
    </location>
    <ligand>
        <name>heme b</name>
        <dbReference type="ChEBI" id="CHEBI:60344"/>
    </ligand>
</feature>
<reference evidence="7" key="1">
    <citation type="submission" date="2019-06" db="EMBL/GenBank/DDBJ databases">
        <title>Gordonia isolated from sludge of a wastewater treatment plant.</title>
        <authorList>
            <person name="Tamura T."/>
            <person name="Aoyama K."/>
            <person name="Kang Y."/>
            <person name="Saito S."/>
            <person name="Akiyama N."/>
            <person name="Yazawa K."/>
            <person name="Gonoi T."/>
            <person name="Mikami Y."/>
        </authorList>
    </citation>
    <scope>NUCLEOTIDE SEQUENCE [LARGE SCALE GENOMIC DNA]</scope>
    <source>
        <strain evidence="7">NBRC 107697</strain>
    </source>
</reference>
<dbReference type="InterPro" id="IPR016084">
    <property type="entry name" value="Haem_Oase-like_multi-hlx"/>
</dbReference>
<proteinExistence type="predicted"/>
<feature type="binding site" evidence="4">
    <location>
        <position position="178"/>
    </location>
    <ligand>
        <name>heme b</name>
        <dbReference type="ChEBI" id="CHEBI:60344"/>
    </ligand>
</feature>
<dbReference type="CDD" id="cd19165">
    <property type="entry name" value="HemeO"/>
    <property type="match status" value="1"/>
</dbReference>
<evidence type="ECO:0000256" key="1">
    <source>
        <dbReference type="ARBA" id="ARBA00022617"/>
    </source>
</evidence>
<dbReference type="InterPro" id="IPR002051">
    <property type="entry name" value="Haem_Oase"/>
</dbReference>
<dbReference type="GO" id="GO:0020037">
    <property type="term" value="F:heme binding"/>
    <property type="evidence" value="ECO:0007669"/>
    <property type="project" value="TreeGrafter"/>
</dbReference>
<dbReference type="Gene3D" id="1.20.910.10">
    <property type="entry name" value="Heme oxygenase-like"/>
    <property type="match status" value="1"/>
</dbReference>
<evidence type="ECO:0000313" key="6">
    <source>
        <dbReference type="EMBL" id="GED98544.1"/>
    </source>
</evidence>
<dbReference type="PIRSF" id="PIRSF000343">
    <property type="entry name" value="Haem_Oase"/>
    <property type="match status" value="1"/>
</dbReference>
<dbReference type="PANTHER" id="PTHR10720">
    <property type="entry name" value="HEME OXYGENASE"/>
    <property type="match status" value="1"/>
</dbReference>
<comment type="caution">
    <text evidence="6">The sequence shown here is derived from an EMBL/GenBank/DDBJ whole genome shotgun (WGS) entry which is preliminary data.</text>
</comment>
<keyword evidence="2 5" id="KW-0479">Metal-binding</keyword>
<dbReference type="EMBL" id="BJOU01000002">
    <property type="protein sequence ID" value="GED98544.1"/>
    <property type="molecule type" value="Genomic_DNA"/>
</dbReference>
<keyword evidence="1 4" id="KW-0349">Heme</keyword>
<name>A0A7I9UZD3_9ACTN</name>
<dbReference type="GO" id="GO:0042167">
    <property type="term" value="P:heme catabolic process"/>
    <property type="evidence" value="ECO:0007669"/>
    <property type="project" value="TreeGrafter"/>
</dbReference>
<dbReference type="Pfam" id="PF01126">
    <property type="entry name" value="Heme_oxygenase"/>
    <property type="match status" value="1"/>
</dbReference>
<keyword evidence="7" id="KW-1185">Reference proteome</keyword>
<organism evidence="6 7">
    <name type="scientific">Gordonia crocea</name>
    <dbReference type="NCBI Taxonomy" id="589162"/>
    <lineage>
        <taxon>Bacteria</taxon>
        <taxon>Bacillati</taxon>
        <taxon>Actinomycetota</taxon>
        <taxon>Actinomycetes</taxon>
        <taxon>Mycobacteriales</taxon>
        <taxon>Gordoniaceae</taxon>
        <taxon>Gordonia</taxon>
    </lineage>
</organism>
<dbReference type="GO" id="GO:0006788">
    <property type="term" value="P:heme oxidation"/>
    <property type="evidence" value="ECO:0007669"/>
    <property type="project" value="InterPro"/>
</dbReference>
<sequence length="214" mass="23240">MTFATKDRAPAERTSDVLRQATARAHENAERSAFVTDLMDGRLDAQAYASLAGQLLFVYRALEQAGDRLAADPVAAAVLDERLRRTASLESDLVAIGVDPAALAMLPATADYVAAIEASAADPVRFVAHHYTRYLGDLSGGQIIASKMRNLYGVSEDALSFYRFEGIDKLKRYKDAYRDQLDALDLDAEATGRLTAEAIRAFEFNQALFGALGS</sequence>